<evidence type="ECO:0000313" key="3">
    <source>
        <dbReference type="Proteomes" id="UP000261948"/>
    </source>
</evidence>
<proteinExistence type="predicted"/>
<evidence type="ECO:0000256" key="1">
    <source>
        <dbReference type="SAM" id="MobiDB-lite"/>
    </source>
</evidence>
<comment type="caution">
    <text evidence="2">The sequence shown here is derived from an EMBL/GenBank/DDBJ whole genome shotgun (WGS) entry which is preliminary data.</text>
</comment>
<name>A0A373FN44_COMTE</name>
<reference evidence="2 3" key="1">
    <citation type="submission" date="2018-08" db="EMBL/GenBank/DDBJ databases">
        <title>Comamonas testosteroni strain SWCO2.</title>
        <authorList>
            <person name="Jiang N."/>
            <person name="Zhang X.Z."/>
        </authorList>
    </citation>
    <scope>NUCLEOTIDE SEQUENCE [LARGE SCALE GENOMIC DNA]</scope>
    <source>
        <strain evidence="2 3">SWCO2</strain>
    </source>
</reference>
<dbReference type="OrthoDB" id="8911013at2"/>
<dbReference type="AlphaFoldDB" id="A0A373FN44"/>
<accession>A0A373FN44</accession>
<dbReference type="Proteomes" id="UP000261948">
    <property type="component" value="Unassembled WGS sequence"/>
</dbReference>
<keyword evidence="3" id="KW-1185">Reference proteome</keyword>
<feature type="compositionally biased region" description="Basic and acidic residues" evidence="1">
    <location>
        <begin position="18"/>
        <end position="31"/>
    </location>
</feature>
<gene>
    <name evidence="2" type="ORF">DZC30_08160</name>
</gene>
<dbReference type="EMBL" id="QURR01000008">
    <property type="protein sequence ID" value="RGE45560.1"/>
    <property type="molecule type" value="Genomic_DNA"/>
</dbReference>
<evidence type="ECO:0000313" key="2">
    <source>
        <dbReference type="EMBL" id="RGE45560.1"/>
    </source>
</evidence>
<protein>
    <submittedName>
        <fullName evidence="2">Uncharacterized protein</fullName>
    </submittedName>
</protein>
<sequence>MTTIELNTIQSGDVSAVAEKEDGKPRTRGKDNGPATLPHLEHLVHIARKVQRPMLLRLLLESAHGQALPAAQALTDAAKGSLPIPSRNVLFALVAEMEMEVQARLERAAERIALLADEYGAMAVTELMDAGNPDDAAVLAAPSDKYSRALYLYLEQEFSSSGATEDRFDHAERRQQMLRHFQSEKYSSHYLGPKGAQPSLGDAAVESLKQRLAELFPQVKPEDILVEPFAHRESDAQDAPVLLFTLSAKFNGKHIHYPKIIDGEDTDVDDSSTVCVRYSWHSSKGELAVFSDDETVRPELAKAFRDVLLGGDGNIHAMPMREFDLMGFCTPAILARFKKDRIDGIESIDIKQILIANPEVRQTNLKNRLIARRVENPLLIKRDRFEDRNIYEVAGQAYPLVDLTNYVIKQVKLTFRIARTAHRKAHDVTVQITTPNGFNDAKLTKADSELVFAQLMKLDCARQY</sequence>
<feature type="region of interest" description="Disordered" evidence="1">
    <location>
        <begin position="15"/>
        <end position="36"/>
    </location>
</feature>
<organism evidence="2 3">
    <name type="scientific">Comamonas testosteroni</name>
    <name type="common">Pseudomonas testosteroni</name>
    <dbReference type="NCBI Taxonomy" id="285"/>
    <lineage>
        <taxon>Bacteria</taxon>
        <taxon>Pseudomonadati</taxon>
        <taxon>Pseudomonadota</taxon>
        <taxon>Betaproteobacteria</taxon>
        <taxon>Burkholderiales</taxon>
        <taxon>Comamonadaceae</taxon>
        <taxon>Comamonas</taxon>
    </lineage>
</organism>